<feature type="region of interest" description="Disordered" evidence="1">
    <location>
        <begin position="68"/>
        <end position="118"/>
    </location>
</feature>
<dbReference type="SUPFAM" id="SSF56672">
    <property type="entry name" value="DNA/RNA polymerases"/>
    <property type="match status" value="1"/>
</dbReference>
<protein>
    <submittedName>
        <fullName evidence="3">Uncharacterized protein isoform X2</fullName>
    </submittedName>
</protein>
<feature type="compositionally biased region" description="Basic and acidic residues" evidence="1">
    <location>
        <begin position="93"/>
        <end position="103"/>
    </location>
</feature>
<dbReference type="RefSeq" id="XP_070851998.1">
    <property type="nucleotide sequence ID" value="XM_070995897.1"/>
</dbReference>
<evidence type="ECO:0000256" key="1">
    <source>
        <dbReference type="SAM" id="MobiDB-lite"/>
    </source>
</evidence>
<organism evidence="2 3">
    <name type="scientific">Drosophila suzukii</name>
    <name type="common">Spotted-wing drosophila fruit fly</name>
    <dbReference type="NCBI Taxonomy" id="28584"/>
    <lineage>
        <taxon>Eukaryota</taxon>
        <taxon>Metazoa</taxon>
        <taxon>Ecdysozoa</taxon>
        <taxon>Arthropoda</taxon>
        <taxon>Hexapoda</taxon>
        <taxon>Insecta</taxon>
        <taxon>Pterygota</taxon>
        <taxon>Neoptera</taxon>
        <taxon>Endopterygota</taxon>
        <taxon>Diptera</taxon>
        <taxon>Brachycera</taxon>
        <taxon>Muscomorpha</taxon>
        <taxon>Ephydroidea</taxon>
        <taxon>Drosophilidae</taxon>
        <taxon>Drosophila</taxon>
        <taxon>Sophophora</taxon>
    </lineage>
</organism>
<keyword evidence="2" id="KW-1185">Reference proteome</keyword>
<gene>
    <name evidence="3" type="primary">LOC139352970</name>
</gene>
<evidence type="ECO:0000313" key="2">
    <source>
        <dbReference type="Proteomes" id="UP001652628"/>
    </source>
</evidence>
<dbReference type="InterPro" id="IPR043502">
    <property type="entry name" value="DNA/RNA_pol_sf"/>
</dbReference>
<reference evidence="3" key="1">
    <citation type="submission" date="2025-08" db="UniProtKB">
        <authorList>
            <consortium name="RefSeq"/>
        </authorList>
    </citation>
    <scope>IDENTIFICATION</scope>
</reference>
<sequence length="118" mass="13405">MDNLRKVFERMRRANLRINQEKCSFFKKKLAYLGHVISDQPTHELMGAEEMPRDGLMVPAIRAQLRLSGPAHNEPAKKKPTVEVGAGATECLRSPEKFTDRRTGAGMPRFLRQDDTPD</sequence>
<dbReference type="InterPro" id="IPR043128">
    <property type="entry name" value="Rev_trsase/Diguanyl_cyclase"/>
</dbReference>
<evidence type="ECO:0000313" key="3">
    <source>
        <dbReference type="RefSeq" id="XP_070851998.1"/>
    </source>
</evidence>
<name>A0ABM4TPU8_DROSZ</name>
<dbReference type="Proteomes" id="UP001652628">
    <property type="component" value="Chromosome 3"/>
</dbReference>
<accession>A0ABM4TPU8</accession>
<dbReference type="GeneID" id="139352970"/>
<dbReference type="Gene3D" id="3.30.70.270">
    <property type="match status" value="1"/>
</dbReference>
<proteinExistence type="predicted"/>